<sequence length="158" mass="16961">MKGSGDLKELVIRQALLNLLTHQHQPPPVTRRPVAVRANVRFDPITRNYISLATNLPTQLINPTTSRAINAASTFVDPLSVNDLSFGQSPTPGQVIETATGHPLGFLDTVSGTFVSAIAQPQQQQPQQTAPRFAQQPALLGARAGKLTPEITHPLTCS</sequence>
<comment type="caution">
    <text evidence="1">The sequence shown here is derived from an EMBL/GenBank/DDBJ whole genome shotgun (WGS) entry which is preliminary data.</text>
</comment>
<evidence type="ECO:0000313" key="1">
    <source>
        <dbReference type="EMBL" id="GFR58302.1"/>
    </source>
</evidence>
<dbReference type="Proteomes" id="UP000762676">
    <property type="component" value="Unassembled WGS sequence"/>
</dbReference>
<organism evidence="1 2">
    <name type="scientific">Elysia marginata</name>
    <dbReference type="NCBI Taxonomy" id="1093978"/>
    <lineage>
        <taxon>Eukaryota</taxon>
        <taxon>Metazoa</taxon>
        <taxon>Spiralia</taxon>
        <taxon>Lophotrochozoa</taxon>
        <taxon>Mollusca</taxon>
        <taxon>Gastropoda</taxon>
        <taxon>Heterobranchia</taxon>
        <taxon>Euthyneura</taxon>
        <taxon>Panpulmonata</taxon>
        <taxon>Sacoglossa</taxon>
        <taxon>Placobranchoidea</taxon>
        <taxon>Plakobranchidae</taxon>
        <taxon>Elysia</taxon>
    </lineage>
</organism>
<name>A0AAV4EBF9_9GAST</name>
<protein>
    <submittedName>
        <fullName evidence="1">Uncharacterized protein</fullName>
    </submittedName>
</protein>
<keyword evidence="2" id="KW-1185">Reference proteome</keyword>
<reference evidence="1 2" key="1">
    <citation type="journal article" date="2021" name="Elife">
        <title>Chloroplast acquisition without the gene transfer in kleptoplastic sea slugs, Plakobranchus ocellatus.</title>
        <authorList>
            <person name="Maeda T."/>
            <person name="Takahashi S."/>
            <person name="Yoshida T."/>
            <person name="Shimamura S."/>
            <person name="Takaki Y."/>
            <person name="Nagai Y."/>
            <person name="Toyoda A."/>
            <person name="Suzuki Y."/>
            <person name="Arimoto A."/>
            <person name="Ishii H."/>
            <person name="Satoh N."/>
            <person name="Nishiyama T."/>
            <person name="Hasebe M."/>
            <person name="Maruyama T."/>
            <person name="Minagawa J."/>
            <person name="Obokata J."/>
            <person name="Shigenobu S."/>
        </authorList>
    </citation>
    <scope>NUCLEOTIDE SEQUENCE [LARGE SCALE GENOMIC DNA]</scope>
</reference>
<evidence type="ECO:0000313" key="2">
    <source>
        <dbReference type="Proteomes" id="UP000762676"/>
    </source>
</evidence>
<gene>
    <name evidence="1" type="ORF">ElyMa_005357000</name>
</gene>
<proteinExistence type="predicted"/>
<dbReference type="EMBL" id="BMAT01010675">
    <property type="protein sequence ID" value="GFR58302.1"/>
    <property type="molecule type" value="Genomic_DNA"/>
</dbReference>
<accession>A0AAV4EBF9</accession>
<dbReference type="AlphaFoldDB" id="A0AAV4EBF9"/>